<dbReference type="AlphaFoldDB" id="V2TU81"/>
<evidence type="ECO:0000313" key="1">
    <source>
        <dbReference type="EMBL" id="ESK41122.1"/>
    </source>
</evidence>
<reference evidence="1 2" key="1">
    <citation type="submission" date="2013-10" db="EMBL/GenBank/DDBJ databases">
        <title>The Genome Sequence of Acinetobacter nectaris CIP 110549.</title>
        <authorList>
            <consortium name="The Broad Institute Genomics Platform"/>
            <consortium name="The Broad Institute Genome Sequencing Center for Infectious Disease"/>
            <person name="Cerqueira G."/>
            <person name="Feldgarden M."/>
            <person name="Courvalin P."/>
            <person name="Grillot-Courvalin C."/>
            <person name="Clermont D."/>
            <person name="Rocha E."/>
            <person name="Yoon E.-J."/>
            <person name="Nemec A."/>
            <person name="Young S.K."/>
            <person name="Zeng Q."/>
            <person name="Gargeya S."/>
            <person name="Fitzgerald M."/>
            <person name="Abouelleil A."/>
            <person name="Alvarado L."/>
            <person name="Berlin A.M."/>
            <person name="Chapman S.B."/>
            <person name="Gainer-Dewar J."/>
            <person name="Goldberg J."/>
            <person name="Gnerre S."/>
            <person name="Griggs A."/>
            <person name="Gujja S."/>
            <person name="Hansen M."/>
            <person name="Howarth C."/>
            <person name="Imamovic A."/>
            <person name="Ireland A."/>
            <person name="Larimer J."/>
            <person name="McCowan C."/>
            <person name="Murphy C."/>
            <person name="Pearson M."/>
            <person name="Poon T.W."/>
            <person name="Priest M."/>
            <person name="Roberts A."/>
            <person name="Saif S."/>
            <person name="Shea T."/>
            <person name="Sykes S."/>
            <person name="Wortman J."/>
            <person name="Nusbaum C."/>
            <person name="Birren B."/>
        </authorList>
    </citation>
    <scope>NUCLEOTIDE SEQUENCE [LARGE SCALE GENOMIC DNA]</scope>
    <source>
        <strain evidence="1 2">CIP 110549</strain>
    </source>
</reference>
<keyword evidence="2" id="KW-1185">Reference proteome</keyword>
<evidence type="ECO:0000313" key="2">
    <source>
        <dbReference type="Proteomes" id="UP000023785"/>
    </source>
</evidence>
<dbReference type="HOGENOM" id="CLU_1902156_0_0_6"/>
<gene>
    <name evidence="1" type="ORF">P256_00110</name>
</gene>
<dbReference type="EMBL" id="AYER01000001">
    <property type="protein sequence ID" value="ESK41122.1"/>
    <property type="molecule type" value="Genomic_DNA"/>
</dbReference>
<accession>V2TU81</accession>
<comment type="caution">
    <text evidence="1">The sequence shown here is derived from an EMBL/GenBank/DDBJ whole genome shotgun (WGS) entry which is preliminary data.</text>
</comment>
<protein>
    <submittedName>
        <fullName evidence="1">Uncharacterized protein</fullName>
    </submittedName>
</protein>
<dbReference type="RefSeq" id="WP_023271715.1">
    <property type="nucleotide sequence ID" value="NZ_KI530712.1"/>
</dbReference>
<dbReference type="PATRIC" id="fig|1392540.3.peg.105"/>
<proteinExistence type="predicted"/>
<dbReference type="Proteomes" id="UP000023785">
    <property type="component" value="Unassembled WGS sequence"/>
</dbReference>
<organism evidence="1 2">
    <name type="scientific">Acinetobacter nectaris CIP 110549</name>
    <dbReference type="NCBI Taxonomy" id="1392540"/>
    <lineage>
        <taxon>Bacteria</taxon>
        <taxon>Pseudomonadati</taxon>
        <taxon>Pseudomonadota</taxon>
        <taxon>Gammaproteobacteria</taxon>
        <taxon>Moraxellales</taxon>
        <taxon>Moraxellaceae</taxon>
        <taxon>Acinetobacter</taxon>
    </lineage>
</organism>
<sequence>MSNQQIYQLTITTLNHPYAITKSAETLKAFYVNEQQEVECVDKEYKILLKLKSINDSDIANWHKNCARIKKLLSKENIPYIFDIQLFDIHNVMKYKKTILNTSMHKQQALEGEYHFTQQDEEFFLQFYSTQAS</sequence>
<name>V2TU81_9GAMM</name>